<dbReference type="EMBL" id="AYZD01000015">
    <property type="protein sequence ID" value="KRM96278.1"/>
    <property type="molecule type" value="Genomic_DNA"/>
</dbReference>
<name>A0A0R2D740_9LACO</name>
<protein>
    <submittedName>
        <fullName evidence="2">Uncharacterized protein</fullName>
    </submittedName>
</protein>
<proteinExistence type="predicted"/>
<evidence type="ECO:0000313" key="2">
    <source>
        <dbReference type="EMBL" id="KRM96278.1"/>
    </source>
</evidence>
<keyword evidence="3" id="KW-1185">Reference proteome</keyword>
<dbReference type="PATRIC" id="fig|1423725.3.peg.578"/>
<evidence type="ECO:0000256" key="1">
    <source>
        <dbReference type="SAM" id="MobiDB-lite"/>
    </source>
</evidence>
<comment type="caution">
    <text evidence="2">The sequence shown here is derived from an EMBL/GenBank/DDBJ whole genome shotgun (WGS) entry which is preliminary data.</text>
</comment>
<accession>A0A0R2D740</accession>
<dbReference type="Proteomes" id="UP000051015">
    <property type="component" value="Unassembled WGS sequence"/>
</dbReference>
<reference evidence="2 3" key="1">
    <citation type="journal article" date="2015" name="Genome Announc.">
        <title>Expanding the biotechnology potential of lactobacilli through comparative genomics of 213 strains and associated genera.</title>
        <authorList>
            <person name="Sun Z."/>
            <person name="Harris H.M."/>
            <person name="McCann A."/>
            <person name="Guo C."/>
            <person name="Argimon S."/>
            <person name="Zhang W."/>
            <person name="Yang X."/>
            <person name="Jeffery I.B."/>
            <person name="Cooney J.C."/>
            <person name="Kagawa T.F."/>
            <person name="Liu W."/>
            <person name="Song Y."/>
            <person name="Salvetti E."/>
            <person name="Wrobel A."/>
            <person name="Rasinkangas P."/>
            <person name="Parkhill J."/>
            <person name="Rea M.C."/>
            <person name="O'Sullivan O."/>
            <person name="Ritari J."/>
            <person name="Douillard F.P."/>
            <person name="Paul Ross R."/>
            <person name="Yang R."/>
            <person name="Briner A.E."/>
            <person name="Felis G.E."/>
            <person name="de Vos W.M."/>
            <person name="Barrangou R."/>
            <person name="Klaenhammer T.R."/>
            <person name="Caufield P.W."/>
            <person name="Cui Y."/>
            <person name="Zhang H."/>
            <person name="O'Toole P.W."/>
        </authorList>
    </citation>
    <scope>NUCLEOTIDE SEQUENCE [LARGE SCALE GENOMIC DNA]</scope>
    <source>
        <strain evidence="2 3">DSM 21051</strain>
    </source>
</reference>
<evidence type="ECO:0000313" key="3">
    <source>
        <dbReference type="Proteomes" id="UP000051015"/>
    </source>
</evidence>
<feature type="region of interest" description="Disordered" evidence="1">
    <location>
        <begin position="1"/>
        <end position="20"/>
    </location>
</feature>
<organism evidence="2 3">
    <name type="scientific">Liquorilactobacillus aquaticus DSM 21051</name>
    <dbReference type="NCBI Taxonomy" id="1423725"/>
    <lineage>
        <taxon>Bacteria</taxon>
        <taxon>Bacillati</taxon>
        <taxon>Bacillota</taxon>
        <taxon>Bacilli</taxon>
        <taxon>Lactobacillales</taxon>
        <taxon>Lactobacillaceae</taxon>
        <taxon>Liquorilactobacillus</taxon>
    </lineage>
</organism>
<dbReference type="AlphaFoldDB" id="A0A0R2D740"/>
<sequence length="56" mass="6195">MKFLDKKSPSLILGEDGEPNGEIKNRRYAIPNKHYVDAGIRVTAKDIVLVDKGGLN</sequence>
<gene>
    <name evidence="2" type="ORF">FC19_GL000559</name>
</gene>